<reference evidence="1 2" key="1">
    <citation type="submission" date="2019-03" db="EMBL/GenBank/DDBJ databases">
        <title>First draft genome of Liparis tanakae, snailfish: a comprehensive survey of snailfish specific genes.</title>
        <authorList>
            <person name="Kim W."/>
            <person name="Song I."/>
            <person name="Jeong J.-H."/>
            <person name="Kim D."/>
            <person name="Kim S."/>
            <person name="Ryu S."/>
            <person name="Song J.Y."/>
            <person name="Lee S.K."/>
        </authorList>
    </citation>
    <scope>NUCLEOTIDE SEQUENCE [LARGE SCALE GENOMIC DNA]</scope>
    <source>
        <tissue evidence="1">Muscle</tissue>
    </source>
</reference>
<evidence type="ECO:0000313" key="1">
    <source>
        <dbReference type="EMBL" id="TNN68744.1"/>
    </source>
</evidence>
<keyword evidence="2" id="KW-1185">Reference proteome</keyword>
<organism evidence="1 2">
    <name type="scientific">Liparis tanakae</name>
    <name type="common">Tanaka's snailfish</name>
    <dbReference type="NCBI Taxonomy" id="230148"/>
    <lineage>
        <taxon>Eukaryota</taxon>
        <taxon>Metazoa</taxon>
        <taxon>Chordata</taxon>
        <taxon>Craniata</taxon>
        <taxon>Vertebrata</taxon>
        <taxon>Euteleostomi</taxon>
        <taxon>Actinopterygii</taxon>
        <taxon>Neopterygii</taxon>
        <taxon>Teleostei</taxon>
        <taxon>Neoteleostei</taxon>
        <taxon>Acanthomorphata</taxon>
        <taxon>Eupercaria</taxon>
        <taxon>Perciformes</taxon>
        <taxon>Cottioidei</taxon>
        <taxon>Cottales</taxon>
        <taxon>Liparidae</taxon>
        <taxon>Liparis</taxon>
    </lineage>
</organism>
<sequence length="165" mass="18371">MSTYDQGTHDSVANGTGSILEDIPITETTEAEHHQWFSNCGAKASQVGRKSSDNVIKYSDQAQPLALRPSPFAMAVRDCSLSASVCAADQVHPLIPDGGLDQTYTLTLEIHQPFIQSTTTTTTTIKSKRQRLRQDFIITYLKRNKTTWLDLGLYRSPFSYDSKII</sequence>
<name>A0A4Z2HUQ1_9TELE</name>
<gene>
    <name evidence="1" type="ORF">EYF80_021056</name>
</gene>
<protein>
    <submittedName>
        <fullName evidence="1">Uncharacterized protein</fullName>
    </submittedName>
</protein>
<proteinExistence type="predicted"/>
<dbReference type="Proteomes" id="UP000314294">
    <property type="component" value="Unassembled WGS sequence"/>
</dbReference>
<dbReference type="EMBL" id="SRLO01000185">
    <property type="protein sequence ID" value="TNN68744.1"/>
    <property type="molecule type" value="Genomic_DNA"/>
</dbReference>
<accession>A0A4Z2HUQ1</accession>
<comment type="caution">
    <text evidence="1">The sequence shown here is derived from an EMBL/GenBank/DDBJ whole genome shotgun (WGS) entry which is preliminary data.</text>
</comment>
<evidence type="ECO:0000313" key="2">
    <source>
        <dbReference type="Proteomes" id="UP000314294"/>
    </source>
</evidence>
<dbReference type="AlphaFoldDB" id="A0A4Z2HUQ1"/>